<dbReference type="InterPro" id="IPR029058">
    <property type="entry name" value="AB_hydrolase_fold"/>
</dbReference>
<feature type="domain" description="Dienelactone hydrolase" evidence="1">
    <location>
        <begin position="23"/>
        <end position="242"/>
    </location>
</feature>
<dbReference type="Proteomes" id="UP000658320">
    <property type="component" value="Unassembled WGS sequence"/>
</dbReference>
<keyword evidence="3" id="KW-1185">Reference proteome</keyword>
<dbReference type="PANTHER" id="PTHR46623">
    <property type="entry name" value="CARBOXYMETHYLENEBUTENOLIDASE-RELATED"/>
    <property type="match status" value="1"/>
</dbReference>
<proteinExistence type="predicted"/>
<dbReference type="AlphaFoldDB" id="A0A918KZP3"/>
<accession>A0A918KZP3</accession>
<evidence type="ECO:0000313" key="3">
    <source>
        <dbReference type="Proteomes" id="UP000658320"/>
    </source>
</evidence>
<evidence type="ECO:0000259" key="1">
    <source>
        <dbReference type="Pfam" id="PF01738"/>
    </source>
</evidence>
<sequence length="249" mass="26326">MPDPVSVTLTHLSAPAGGSKRLTGHLVRPDGPGPWPGVVVAHEVMGANDEMLRQARRLASAGYLTLMPDLYTDGGARRCLIPTMRAALSGHGRAYQDIAAARTYLVDEPDCTGAVGIIGFCMGGSFALMGAGSGIFDAASANYGQLPKDMDQALADACPIVASYGGRDRPLKGAAAKLDSALDRLGVVHDVKEYPQAGHAFLNDEQFGPRLLHPLYRVAGFGPVPEASVDAWLRIEAFFDTHLKQTTKA</sequence>
<organism evidence="2 3">
    <name type="scientific">Streptomyces aurantiogriseus</name>
    <dbReference type="NCBI Taxonomy" id="66870"/>
    <lineage>
        <taxon>Bacteria</taxon>
        <taxon>Bacillati</taxon>
        <taxon>Actinomycetota</taxon>
        <taxon>Actinomycetes</taxon>
        <taxon>Kitasatosporales</taxon>
        <taxon>Streptomycetaceae</taxon>
        <taxon>Streptomyces</taxon>
    </lineage>
</organism>
<dbReference type="InterPro" id="IPR002925">
    <property type="entry name" value="Dienelactn_hydro"/>
</dbReference>
<reference evidence="2" key="2">
    <citation type="submission" date="2020-09" db="EMBL/GenBank/DDBJ databases">
        <authorList>
            <person name="Sun Q."/>
            <person name="Ohkuma M."/>
        </authorList>
    </citation>
    <scope>NUCLEOTIDE SEQUENCE</scope>
    <source>
        <strain evidence="2">JCM 4346</strain>
    </source>
</reference>
<dbReference type="PANTHER" id="PTHR46623:SF6">
    <property type="entry name" value="ALPHA_BETA-HYDROLASES SUPERFAMILY PROTEIN"/>
    <property type="match status" value="1"/>
</dbReference>
<evidence type="ECO:0000313" key="2">
    <source>
        <dbReference type="EMBL" id="GGR59186.1"/>
    </source>
</evidence>
<dbReference type="EMBL" id="BMSX01000037">
    <property type="protein sequence ID" value="GGR59186.1"/>
    <property type="molecule type" value="Genomic_DNA"/>
</dbReference>
<dbReference type="RefSeq" id="WP_189943824.1">
    <property type="nucleotide sequence ID" value="NZ_BMSX01000037.1"/>
</dbReference>
<name>A0A918KZP3_9ACTN</name>
<dbReference type="InterPro" id="IPR051049">
    <property type="entry name" value="Dienelactone_hydrolase-like"/>
</dbReference>
<comment type="caution">
    <text evidence="2">The sequence shown here is derived from an EMBL/GenBank/DDBJ whole genome shotgun (WGS) entry which is preliminary data.</text>
</comment>
<protein>
    <submittedName>
        <fullName evidence="2">Carboxymethylenebutenolidase</fullName>
    </submittedName>
</protein>
<reference evidence="2" key="1">
    <citation type="journal article" date="2014" name="Int. J. Syst. Evol. Microbiol.">
        <title>Complete genome sequence of Corynebacterium casei LMG S-19264T (=DSM 44701T), isolated from a smear-ripened cheese.</title>
        <authorList>
            <consortium name="US DOE Joint Genome Institute (JGI-PGF)"/>
            <person name="Walter F."/>
            <person name="Albersmeier A."/>
            <person name="Kalinowski J."/>
            <person name="Ruckert C."/>
        </authorList>
    </citation>
    <scope>NUCLEOTIDE SEQUENCE</scope>
    <source>
        <strain evidence="2">JCM 4346</strain>
    </source>
</reference>
<dbReference type="Gene3D" id="3.40.50.1820">
    <property type="entry name" value="alpha/beta hydrolase"/>
    <property type="match status" value="1"/>
</dbReference>
<gene>
    <name evidence="2" type="ORF">GCM10010251_89930</name>
</gene>
<dbReference type="GO" id="GO:0016787">
    <property type="term" value="F:hydrolase activity"/>
    <property type="evidence" value="ECO:0007669"/>
    <property type="project" value="InterPro"/>
</dbReference>
<dbReference type="SUPFAM" id="SSF53474">
    <property type="entry name" value="alpha/beta-Hydrolases"/>
    <property type="match status" value="1"/>
</dbReference>
<dbReference type="Pfam" id="PF01738">
    <property type="entry name" value="DLH"/>
    <property type="match status" value="1"/>
</dbReference>